<dbReference type="PROSITE" id="PS50006">
    <property type="entry name" value="FHA_DOMAIN"/>
    <property type="match status" value="1"/>
</dbReference>
<dbReference type="Proteomes" id="UP000807115">
    <property type="component" value="Chromosome 8"/>
</dbReference>
<feature type="region of interest" description="Disordered" evidence="3">
    <location>
        <begin position="1"/>
        <end position="48"/>
    </location>
</feature>
<comment type="caution">
    <text evidence="5">The sequence shown here is derived from an EMBL/GenBank/DDBJ whole genome shotgun (WGS) entry which is preliminary data.</text>
</comment>
<dbReference type="PANTHER" id="PTHR45644:SF73">
    <property type="entry name" value="AAA-TYPE ATPASE FAMILY PROTEIN"/>
    <property type="match status" value="1"/>
</dbReference>
<evidence type="ECO:0000313" key="5">
    <source>
        <dbReference type="EMBL" id="KAG0521148.1"/>
    </source>
</evidence>
<accession>A0A921QFU2</accession>
<evidence type="ECO:0000313" key="6">
    <source>
        <dbReference type="Proteomes" id="UP000807115"/>
    </source>
</evidence>
<protein>
    <recommendedName>
        <fullName evidence="4">FHA domain-containing protein</fullName>
    </recommendedName>
</protein>
<feature type="domain" description="FHA" evidence="4">
    <location>
        <begin position="79"/>
        <end position="130"/>
    </location>
</feature>
<evidence type="ECO:0000256" key="1">
    <source>
        <dbReference type="ARBA" id="ARBA00022741"/>
    </source>
</evidence>
<dbReference type="InterPro" id="IPR041385">
    <property type="entry name" value="SH3_12"/>
</dbReference>
<dbReference type="InterPro" id="IPR008984">
    <property type="entry name" value="SMAD_FHA_dom_sf"/>
</dbReference>
<dbReference type="Pfam" id="PF18129">
    <property type="entry name" value="SH3_12"/>
    <property type="match status" value="1"/>
</dbReference>
<evidence type="ECO:0000256" key="3">
    <source>
        <dbReference type="SAM" id="MobiDB-lite"/>
    </source>
</evidence>
<dbReference type="PANTHER" id="PTHR45644">
    <property type="entry name" value="AAA ATPASE, PUTATIVE (AFU_ORTHOLOGUE AFUA_2G12920)-RELATED-RELATED"/>
    <property type="match status" value="1"/>
</dbReference>
<organism evidence="5 6">
    <name type="scientific">Sorghum bicolor</name>
    <name type="common">Sorghum</name>
    <name type="synonym">Sorghum vulgare</name>
    <dbReference type="NCBI Taxonomy" id="4558"/>
    <lineage>
        <taxon>Eukaryota</taxon>
        <taxon>Viridiplantae</taxon>
        <taxon>Streptophyta</taxon>
        <taxon>Embryophyta</taxon>
        <taxon>Tracheophyta</taxon>
        <taxon>Spermatophyta</taxon>
        <taxon>Magnoliopsida</taxon>
        <taxon>Liliopsida</taxon>
        <taxon>Poales</taxon>
        <taxon>Poaceae</taxon>
        <taxon>PACMAD clade</taxon>
        <taxon>Panicoideae</taxon>
        <taxon>Andropogonodae</taxon>
        <taxon>Andropogoneae</taxon>
        <taxon>Sorghinae</taxon>
        <taxon>Sorghum</taxon>
    </lineage>
</organism>
<dbReference type="InterPro" id="IPR047008">
    <property type="entry name" value="XRN1_SH3_sf"/>
</dbReference>
<dbReference type="Pfam" id="PF00498">
    <property type="entry name" value="FHA"/>
    <property type="match status" value="1"/>
</dbReference>
<sequence length="551" mass="59462">MGDTHRSAAPAAAAPGGNGSAGGGKDDTDKGRRPAPSASALPGNKRSKAEVKELEPALWAKLLSLYSQTPHVLLSVSEISVGRGHKCHIVLDDQTVDRNLCLLRHLEQGGPWELEVTGMVGSVVVNGTQIIRGAKVPLSGGDEIFFGRSGVHGYIFQHPLTGPNILVSGHNNLVGPLAVPTASRDQRIEKSALENQSNFRSPNPSATLCPSGWQAFKDELKQGILSPKDIHVTLDNFPYYLSDSTKEILLLSAFVHMDKELNKCTQKVSSLNQRILLSGPTGSELYQETLIKALAKHFNARLLILDSLILCGMSSKLQESLKDVRSDDAPTFSSGADIVGTSRKSTFREGDRVEYIGDGSLKLTPSSYVYRGEVVLAFEKNGSSKVGVLFDDPIDAGNDLGGLCDRNRGLFCYAAELRLDSSGGEVNSLALGKFIEVISEESKSSNLFVLLKDVEKSFTKCTESLINDLPPGVLIIGSHTQTQSYKDQFGLNMQEAIGSNPEGSRTATESTKHLNNLFPNKISIDLPQNGAQISNLKKQLEQDTETLKGQH</sequence>
<evidence type="ECO:0000259" key="4">
    <source>
        <dbReference type="PROSITE" id="PS50006"/>
    </source>
</evidence>
<dbReference type="AlphaFoldDB" id="A0A921QFU2"/>
<dbReference type="GO" id="GO:0005524">
    <property type="term" value="F:ATP binding"/>
    <property type="evidence" value="ECO:0007669"/>
    <property type="project" value="UniProtKB-KW"/>
</dbReference>
<dbReference type="SUPFAM" id="SSF49879">
    <property type="entry name" value="SMAD/FHA domain"/>
    <property type="match status" value="1"/>
</dbReference>
<proteinExistence type="predicted"/>
<dbReference type="Gene3D" id="2.60.200.20">
    <property type="match status" value="1"/>
</dbReference>
<dbReference type="EMBL" id="CM027687">
    <property type="protein sequence ID" value="KAG0521148.1"/>
    <property type="molecule type" value="Genomic_DNA"/>
</dbReference>
<keyword evidence="2" id="KW-0067">ATP-binding</keyword>
<gene>
    <name evidence="5" type="ORF">BDA96_08G136400</name>
</gene>
<dbReference type="Gene3D" id="2.30.30.750">
    <property type="match status" value="1"/>
</dbReference>
<keyword evidence="1" id="KW-0547">Nucleotide-binding</keyword>
<dbReference type="InterPro" id="IPR000253">
    <property type="entry name" value="FHA_dom"/>
</dbReference>
<reference evidence="5" key="2">
    <citation type="submission" date="2020-10" db="EMBL/GenBank/DDBJ databases">
        <authorList>
            <person name="Cooper E.A."/>
            <person name="Brenton Z.W."/>
            <person name="Flinn B.S."/>
            <person name="Jenkins J."/>
            <person name="Shu S."/>
            <person name="Flowers D."/>
            <person name="Luo F."/>
            <person name="Wang Y."/>
            <person name="Xia P."/>
            <person name="Barry K."/>
            <person name="Daum C."/>
            <person name="Lipzen A."/>
            <person name="Yoshinaga Y."/>
            <person name="Schmutz J."/>
            <person name="Saski C."/>
            <person name="Vermerris W."/>
            <person name="Kresovich S."/>
        </authorList>
    </citation>
    <scope>NUCLEOTIDE SEQUENCE</scope>
</reference>
<name>A0A921QFU2_SORBI</name>
<dbReference type="CDD" id="cd00060">
    <property type="entry name" value="FHA"/>
    <property type="match status" value="1"/>
</dbReference>
<evidence type="ECO:0000256" key="2">
    <source>
        <dbReference type="ARBA" id="ARBA00022840"/>
    </source>
</evidence>
<reference evidence="5" key="1">
    <citation type="journal article" date="2019" name="BMC Genomics">
        <title>A new reference genome for Sorghum bicolor reveals high levels of sequence similarity between sweet and grain genotypes: implications for the genetics of sugar metabolism.</title>
        <authorList>
            <person name="Cooper E.A."/>
            <person name="Brenton Z.W."/>
            <person name="Flinn B.S."/>
            <person name="Jenkins J."/>
            <person name="Shu S."/>
            <person name="Flowers D."/>
            <person name="Luo F."/>
            <person name="Wang Y."/>
            <person name="Xia P."/>
            <person name="Barry K."/>
            <person name="Daum C."/>
            <person name="Lipzen A."/>
            <person name="Yoshinaga Y."/>
            <person name="Schmutz J."/>
            <person name="Saski C."/>
            <person name="Vermerris W."/>
            <person name="Kresovich S."/>
        </authorList>
    </citation>
    <scope>NUCLEOTIDE SEQUENCE</scope>
</reference>
<dbReference type="InterPro" id="IPR051701">
    <property type="entry name" value="Mito_OM_Translocase_MSP1"/>
</dbReference>